<dbReference type="AlphaFoldDB" id="A0ABD1E2M1"/>
<feature type="coiled-coil region" evidence="1">
    <location>
        <begin position="191"/>
        <end position="218"/>
    </location>
</feature>
<evidence type="ECO:0000256" key="3">
    <source>
        <dbReference type="SAM" id="SignalP"/>
    </source>
</evidence>
<keyword evidence="2" id="KW-1133">Transmembrane helix</keyword>
<keyword evidence="2" id="KW-0812">Transmembrane</keyword>
<dbReference type="Pfam" id="PF12259">
    <property type="entry name" value="Baculo_F"/>
    <property type="match status" value="1"/>
</dbReference>
<comment type="caution">
    <text evidence="4">The sequence shown here is derived from an EMBL/GenBank/DDBJ whole genome shotgun (WGS) entry which is preliminary data.</text>
</comment>
<protein>
    <submittedName>
        <fullName evidence="4">Uncharacterized protein</fullName>
    </submittedName>
</protein>
<dbReference type="EMBL" id="JBDJPC010000013">
    <property type="protein sequence ID" value="KAL1488590.1"/>
    <property type="molecule type" value="Genomic_DNA"/>
</dbReference>
<evidence type="ECO:0000313" key="4">
    <source>
        <dbReference type="EMBL" id="KAL1488590.1"/>
    </source>
</evidence>
<gene>
    <name evidence="4" type="ORF">ABEB36_014394</name>
</gene>
<dbReference type="InterPro" id="IPR022048">
    <property type="entry name" value="Envelope_fusion-like"/>
</dbReference>
<organism evidence="4 5">
    <name type="scientific">Hypothenemus hampei</name>
    <name type="common">Coffee berry borer</name>
    <dbReference type="NCBI Taxonomy" id="57062"/>
    <lineage>
        <taxon>Eukaryota</taxon>
        <taxon>Metazoa</taxon>
        <taxon>Ecdysozoa</taxon>
        <taxon>Arthropoda</taxon>
        <taxon>Hexapoda</taxon>
        <taxon>Insecta</taxon>
        <taxon>Pterygota</taxon>
        <taxon>Neoptera</taxon>
        <taxon>Endopterygota</taxon>
        <taxon>Coleoptera</taxon>
        <taxon>Polyphaga</taxon>
        <taxon>Cucujiformia</taxon>
        <taxon>Curculionidae</taxon>
        <taxon>Scolytinae</taxon>
        <taxon>Hypothenemus</taxon>
    </lineage>
</organism>
<proteinExistence type="predicted"/>
<name>A0ABD1E2M1_HYPHA</name>
<feature type="transmembrane region" description="Helical" evidence="2">
    <location>
        <begin position="611"/>
        <end position="635"/>
    </location>
</feature>
<feature type="transmembrane region" description="Helical" evidence="2">
    <location>
        <begin position="573"/>
        <end position="599"/>
    </location>
</feature>
<keyword evidence="3" id="KW-0732">Signal</keyword>
<evidence type="ECO:0000313" key="5">
    <source>
        <dbReference type="Proteomes" id="UP001566132"/>
    </source>
</evidence>
<dbReference type="Proteomes" id="UP001566132">
    <property type="component" value="Unassembled WGS sequence"/>
</dbReference>
<accession>A0ABD1E2M1</accession>
<evidence type="ECO:0000256" key="1">
    <source>
        <dbReference type="SAM" id="Coils"/>
    </source>
</evidence>
<feature type="chain" id="PRO_5044886355" evidence="3">
    <location>
        <begin position="23"/>
        <end position="698"/>
    </location>
</feature>
<keyword evidence="5" id="KW-1185">Reference proteome</keyword>
<evidence type="ECO:0000256" key="2">
    <source>
        <dbReference type="SAM" id="Phobius"/>
    </source>
</evidence>
<feature type="signal peptide" evidence="3">
    <location>
        <begin position="1"/>
        <end position="22"/>
    </location>
</feature>
<keyword evidence="1" id="KW-0175">Coiled coil</keyword>
<keyword evidence="2" id="KW-0472">Membrane</keyword>
<sequence>MCKLPLIVLAFSLFAVIGFSMAVPIEITAGAFWKKLPDTITYEATIPLSYETAWTEAVFSAIEERDTPCYDTAAEGSCATHYQFKALAKAFAEEIRLLDNTYQMNNMRETNNSRHKRALDFIGEGFSWCCGLATDQKLKLIEGDEASVRRRLDTITDTISSSLRAMAQDTTRFSQYEEQVRSTFQETERRLKFMGTHLQQIQKNAAKAEQQLQGLIHTLLHNDFSAFKHSITVARLLRKQSILSSCQDHKLSSSILHPTVLQEDLLKLSADLRLSQQELAIPVTDIYRYYKLPLTECSFTTSKLFVLIKIPILQTKKRWELFELVTVPFAWYNQTCSIPHRPLYLAANKLSAAPVTETRQISGTGLHQCRPYHDKLCYISRFSPEALEGPECAKKLFTGGTVSEISQHCPIKCNPSTHMIVSEVLEDTYIVTHPVTPLTITCGTNKTTLPDKYNHQGALKIRLVCSCYLEAGSEVLIPSRFPCLDSANRPVYAHIIPGIWSNLKTFVLNVHDQRQLPTYADMDECLNANWSIEIPHLNVTFQEDTLREMQWKLDHTRSEIQGDKNTKNLVTFLVYWSIIASLVFVFLFFRLNQVLLILATPRAARAEDGTVAMDHVLMGILWLGTVILSAILLYYCIHSAKRRITQWYGKRTHCRNQSSEGNAANIALKSPVIQTGNPGFIAESVPMCLNCSPGADTK</sequence>
<reference evidence="4 5" key="1">
    <citation type="submission" date="2024-05" db="EMBL/GenBank/DDBJ databases">
        <title>Genetic variation in Jamaican populations of the coffee berry borer (Hypothenemus hampei).</title>
        <authorList>
            <person name="Errbii M."/>
            <person name="Myrie A."/>
        </authorList>
    </citation>
    <scope>NUCLEOTIDE SEQUENCE [LARGE SCALE GENOMIC DNA]</scope>
    <source>
        <strain evidence="4">JA-Hopewell-2020-01-JO</strain>
        <tissue evidence="4">Whole body</tissue>
    </source>
</reference>